<dbReference type="GO" id="GO:0098542">
    <property type="term" value="P:defense response to other organism"/>
    <property type="evidence" value="ECO:0007669"/>
    <property type="project" value="InterPro"/>
</dbReference>
<dbReference type="PANTHER" id="PTHR31234:SF6">
    <property type="entry name" value="LATE EMBRYOGENESIS ABUNDANT PROTEIN LEA-2 SUBGROUP DOMAIN-CONTAINING PROTEIN"/>
    <property type="match status" value="1"/>
</dbReference>
<dbReference type="EMBL" id="BKCP01004961">
    <property type="protein sequence ID" value="GER35420.1"/>
    <property type="molecule type" value="Genomic_DNA"/>
</dbReference>
<evidence type="ECO:0000256" key="2">
    <source>
        <dbReference type="ARBA" id="ARBA00023136"/>
    </source>
</evidence>
<dbReference type="AlphaFoldDB" id="A0A5A7PRJ3"/>
<name>A0A5A7PRJ3_STRAF</name>
<protein>
    <submittedName>
        <fullName evidence="5">Late embryogenesis abundant protein</fullName>
    </submittedName>
</protein>
<keyword evidence="4" id="KW-0812">Transmembrane</keyword>
<dbReference type="PANTHER" id="PTHR31234">
    <property type="entry name" value="LATE EMBRYOGENESIS ABUNDANT (LEA) HYDROXYPROLINE-RICH GLYCOPROTEIN FAMILY"/>
    <property type="match status" value="1"/>
</dbReference>
<proteinExistence type="predicted"/>
<dbReference type="OrthoDB" id="777167at2759"/>
<evidence type="ECO:0000256" key="3">
    <source>
        <dbReference type="SAM" id="MobiDB-lite"/>
    </source>
</evidence>
<dbReference type="InterPro" id="IPR044839">
    <property type="entry name" value="NDR1-like"/>
</dbReference>
<dbReference type="Proteomes" id="UP000325081">
    <property type="component" value="Unassembled WGS sequence"/>
</dbReference>
<gene>
    <name evidence="5" type="ORF">STAS_11695</name>
</gene>
<sequence>MTDRAYPSAKPNGAAPPPPLIPNPPPAKSHLYNPTRHPYRPTPTSHPAQKRGGRRPSCRRCCCLACLWTFLILIGLLLLAAVAAAALYALYHPRRPLFSVTSLRISAFNLTTAPSDDTTRLTAASSVTLSARNPNNRRITYLYGPATVSVWSGSVVLCSGSAAGFKSPPGNVSAVHAAAAASGRLLYGDDARSLREDLRKKSGAAMKIVVETTVGVKAEKMKVRKVGIRISCEGIHGELVVPKGKNVTSSNTANARCDLKIKIWKWTFGF</sequence>
<evidence type="ECO:0000313" key="5">
    <source>
        <dbReference type="EMBL" id="GER35420.1"/>
    </source>
</evidence>
<comment type="caution">
    <text evidence="5">The sequence shown here is derived from an EMBL/GenBank/DDBJ whole genome shotgun (WGS) entry which is preliminary data.</text>
</comment>
<feature type="region of interest" description="Disordered" evidence="3">
    <location>
        <begin position="1"/>
        <end position="56"/>
    </location>
</feature>
<feature type="transmembrane region" description="Helical" evidence="4">
    <location>
        <begin position="61"/>
        <end position="91"/>
    </location>
</feature>
<comment type="subcellular location">
    <subcellularLocation>
        <location evidence="1">Membrane</location>
    </subcellularLocation>
</comment>
<evidence type="ECO:0000256" key="4">
    <source>
        <dbReference type="SAM" id="Phobius"/>
    </source>
</evidence>
<keyword evidence="4" id="KW-1133">Transmembrane helix</keyword>
<evidence type="ECO:0000256" key="1">
    <source>
        <dbReference type="ARBA" id="ARBA00004370"/>
    </source>
</evidence>
<keyword evidence="2 4" id="KW-0472">Membrane</keyword>
<reference evidence="6" key="1">
    <citation type="journal article" date="2019" name="Curr. Biol.">
        <title>Genome Sequence of Striga asiatica Provides Insight into the Evolution of Plant Parasitism.</title>
        <authorList>
            <person name="Yoshida S."/>
            <person name="Kim S."/>
            <person name="Wafula E.K."/>
            <person name="Tanskanen J."/>
            <person name="Kim Y.M."/>
            <person name="Honaas L."/>
            <person name="Yang Z."/>
            <person name="Spallek T."/>
            <person name="Conn C.E."/>
            <person name="Ichihashi Y."/>
            <person name="Cheong K."/>
            <person name="Cui S."/>
            <person name="Der J.P."/>
            <person name="Gundlach H."/>
            <person name="Jiao Y."/>
            <person name="Hori C."/>
            <person name="Ishida J.K."/>
            <person name="Kasahara H."/>
            <person name="Kiba T."/>
            <person name="Kim M.S."/>
            <person name="Koo N."/>
            <person name="Laohavisit A."/>
            <person name="Lee Y.H."/>
            <person name="Lumba S."/>
            <person name="McCourt P."/>
            <person name="Mortimer J.C."/>
            <person name="Mutuku J.M."/>
            <person name="Nomura T."/>
            <person name="Sasaki-Sekimoto Y."/>
            <person name="Seto Y."/>
            <person name="Wang Y."/>
            <person name="Wakatake T."/>
            <person name="Sakakibara H."/>
            <person name="Demura T."/>
            <person name="Yamaguchi S."/>
            <person name="Yoneyama K."/>
            <person name="Manabe R.I."/>
            <person name="Nelson D.C."/>
            <person name="Schulman A.H."/>
            <person name="Timko M.P."/>
            <person name="dePamphilis C.W."/>
            <person name="Choi D."/>
            <person name="Shirasu K."/>
        </authorList>
    </citation>
    <scope>NUCLEOTIDE SEQUENCE [LARGE SCALE GENOMIC DNA]</scope>
    <source>
        <strain evidence="6">cv. UVA1</strain>
    </source>
</reference>
<accession>A0A5A7PRJ3</accession>
<keyword evidence="6" id="KW-1185">Reference proteome</keyword>
<evidence type="ECO:0000313" key="6">
    <source>
        <dbReference type="Proteomes" id="UP000325081"/>
    </source>
</evidence>
<dbReference type="GO" id="GO:0005886">
    <property type="term" value="C:plasma membrane"/>
    <property type="evidence" value="ECO:0007669"/>
    <property type="project" value="TreeGrafter"/>
</dbReference>
<feature type="compositionally biased region" description="Pro residues" evidence="3">
    <location>
        <begin position="14"/>
        <end position="27"/>
    </location>
</feature>
<organism evidence="5 6">
    <name type="scientific">Striga asiatica</name>
    <name type="common">Asiatic witchweed</name>
    <name type="synonym">Buchnera asiatica</name>
    <dbReference type="NCBI Taxonomy" id="4170"/>
    <lineage>
        <taxon>Eukaryota</taxon>
        <taxon>Viridiplantae</taxon>
        <taxon>Streptophyta</taxon>
        <taxon>Embryophyta</taxon>
        <taxon>Tracheophyta</taxon>
        <taxon>Spermatophyta</taxon>
        <taxon>Magnoliopsida</taxon>
        <taxon>eudicotyledons</taxon>
        <taxon>Gunneridae</taxon>
        <taxon>Pentapetalae</taxon>
        <taxon>asterids</taxon>
        <taxon>lamiids</taxon>
        <taxon>Lamiales</taxon>
        <taxon>Orobanchaceae</taxon>
        <taxon>Buchnereae</taxon>
        <taxon>Striga</taxon>
    </lineage>
</organism>